<evidence type="ECO:0000313" key="2">
    <source>
        <dbReference type="EnsemblMetazoa" id="MESCA010803-PA"/>
    </source>
</evidence>
<keyword evidence="1" id="KW-0812">Transmembrane</keyword>
<sequence length="135" mass="14945">MISTKIVGDGKQSNTSIVLAIASITFLWTGHIMPSFKAAGAEKIWGDAIEEVIFGKNGCWYLLVVSWIHMVIAKASISVALRELRKLAPVSMSSIIIGSGCQILIFLKDYGNWHLRCHFLASRWLLLPRSRSASK</sequence>
<dbReference type="Proteomes" id="UP000015102">
    <property type="component" value="Unassembled WGS sequence"/>
</dbReference>
<reference evidence="2" key="2">
    <citation type="submission" date="2015-06" db="UniProtKB">
        <authorList>
            <consortium name="EnsemblMetazoa"/>
        </authorList>
    </citation>
    <scope>IDENTIFICATION</scope>
</reference>
<keyword evidence="1" id="KW-1133">Transmembrane helix</keyword>
<organism evidence="2 3">
    <name type="scientific">Megaselia scalaris</name>
    <name type="common">Humpbacked fly</name>
    <name type="synonym">Phora scalaris</name>
    <dbReference type="NCBI Taxonomy" id="36166"/>
    <lineage>
        <taxon>Eukaryota</taxon>
        <taxon>Metazoa</taxon>
        <taxon>Ecdysozoa</taxon>
        <taxon>Arthropoda</taxon>
        <taxon>Hexapoda</taxon>
        <taxon>Insecta</taxon>
        <taxon>Pterygota</taxon>
        <taxon>Neoptera</taxon>
        <taxon>Endopterygota</taxon>
        <taxon>Diptera</taxon>
        <taxon>Brachycera</taxon>
        <taxon>Muscomorpha</taxon>
        <taxon>Platypezoidea</taxon>
        <taxon>Phoridae</taxon>
        <taxon>Megaseliini</taxon>
        <taxon>Megaselia</taxon>
    </lineage>
</organism>
<feature type="transmembrane region" description="Helical" evidence="1">
    <location>
        <begin position="60"/>
        <end position="81"/>
    </location>
</feature>
<name>T1H3H5_MEGSC</name>
<feature type="transmembrane region" description="Helical" evidence="1">
    <location>
        <begin position="17"/>
        <end position="39"/>
    </location>
</feature>
<protein>
    <submittedName>
        <fullName evidence="2">Uncharacterized protein</fullName>
    </submittedName>
</protein>
<keyword evidence="3" id="KW-1185">Reference proteome</keyword>
<proteinExistence type="predicted"/>
<dbReference type="EnsemblMetazoa" id="MESCA010803-RA">
    <property type="protein sequence ID" value="MESCA010803-PA"/>
    <property type="gene ID" value="MESCA010803"/>
</dbReference>
<keyword evidence="1" id="KW-0472">Membrane</keyword>
<dbReference type="EMBL" id="CAQQ02381631">
    <property type="status" value="NOT_ANNOTATED_CDS"/>
    <property type="molecule type" value="Genomic_DNA"/>
</dbReference>
<dbReference type="AlphaFoldDB" id="T1H3H5"/>
<feature type="transmembrane region" description="Helical" evidence="1">
    <location>
        <begin position="87"/>
        <end position="107"/>
    </location>
</feature>
<reference evidence="3" key="1">
    <citation type="submission" date="2013-02" db="EMBL/GenBank/DDBJ databases">
        <authorList>
            <person name="Hughes D."/>
        </authorList>
    </citation>
    <scope>NUCLEOTIDE SEQUENCE</scope>
    <source>
        <strain>Durham</strain>
        <strain evidence="3">NC isolate 2 -- Noor lab</strain>
    </source>
</reference>
<evidence type="ECO:0000256" key="1">
    <source>
        <dbReference type="SAM" id="Phobius"/>
    </source>
</evidence>
<dbReference type="EMBL" id="CAQQ02381630">
    <property type="status" value="NOT_ANNOTATED_CDS"/>
    <property type="molecule type" value="Genomic_DNA"/>
</dbReference>
<evidence type="ECO:0000313" key="3">
    <source>
        <dbReference type="Proteomes" id="UP000015102"/>
    </source>
</evidence>
<dbReference type="HOGENOM" id="CLU_1888131_0_0_1"/>
<accession>T1H3H5</accession>